<feature type="region of interest" description="Disordered" evidence="1">
    <location>
        <begin position="295"/>
        <end position="337"/>
    </location>
</feature>
<dbReference type="InterPro" id="IPR013589">
    <property type="entry name" value="Bac_transglu_N"/>
</dbReference>
<protein>
    <submittedName>
        <fullName evidence="3">Transglutaminase-like enzyme, predicted cysteine protease</fullName>
    </submittedName>
</protein>
<dbReference type="Pfam" id="PF08379">
    <property type="entry name" value="Bact_transglu_N"/>
    <property type="match status" value="1"/>
</dbReference>
<dbReference type="EMBL" id="CP025012">
    <property type="protein sequence ID" value="AUW42466.1"/>
    <property type="molecule type" value="Genomic_DNA"/>
</dbReference>
<dbReference type="SMART" id="SM00460">
    <property type="entry name" value="TGc"/>
    <property type="match status" value="1"/>
</dbReference>
<dbReference type="InterPro" id="IPR038765">
    <property type="entry name" value="Papain-like_cys_pep_sf"/>
</dbReference>
<proteinExistence type="predicted"/>
<name>A0A2K9Z2M8_RHILE</name>
<keyword evidence="3" id="KW-0378">Hydrolase</keyword>
<dbReference type="SUPFAM" id="SSF54001">
    <property type="entry name" value="Cysteine proteinases"/>
    <property type="match status" value="1"/>
</dbReference>
<dbReference type="Proteomes" id="UP000238523">
    <property type="component" value="Chromosome"/>
</dbReference>
<dbReference type="PANTHER" id="PTHR33490">
    <property type="entry name" value="BLR5614 PROTEIN-RELATED"/>
    <property type="match status" value="1"/>
</dbReference>
<dbReference type="InterPro" id="IPR002931">
    <property type="entry name" value="Transglutaminase-like"/>
</dbReference>
<organism evidence="3 4">
    <name type="scientific">Rhizobium leguminosarum</name>
    <dbReference type="NCBI Taxonomy" id="384"/>
    <lineage>
        <taxon>Bacteria</taxon>
        <taxon>Pseudomonadati</taxon>
        <taxon>Pseudomonadota</taxon>
        <taxon>Alphaproteobacteria</taxon>
        <taxon>Hyphomicrobiales</taxon>
        <taxon>Rhizobiaceae</taxon>
        <taxon>Rhizobium/Agrobacterium group</taxon>
        <taxon>Rhizobium</taxon>
    </lineage>
</organism>
<accession>A0A2K9Z2M8</accession>
<dbReference type="Pfam" id="PF01841">
    <property type="entry name" value="Transglut_core"/>
    <property type="match status" value="1"/>
</dbReference>
<gene>
    <name evidence="3" type="ORF">CUJ84_Chr002101</name>
</gene>
<evidence type="ECO:0000313" key="4">
    <source>
        <dbReference type="Proteomes" id="UP000238523"/>
    </source>
</evidence>
<dbReference type="GO" id="GO:0008233">
    <property type="term" value="F:peptidase activity"/>
    <property type="evidence" value="ECO:0007669"/>
    <property type="project" value="UniProtKB-KW"/>
</dbReference>
<feature type="compositionally biased region" description="Polar residues" evidence="1">
    <location>
        <begin position="312"/>
        <end position="325"/>
    </location>
</feature>
<evidence type="ECO:0000313" key="3">
    <source>
        <dbReference type="EMBL" id="AUW42466.1"/>
    </source>
</evidence>
<keyword evidence="3" id="KW-0645">Protease</keyword>
<evidence type="ECO:0000256" key="1">
    <source>
        <dbReference type="SAM" id="MobiDB-lite"/>
    </source>
</evidence>
<evidence type="ECO:0000259" key="2">
    <source>
        <dbReference type="SMART" id="SM00460"/>
    </source>
</evidence>
<dbReference type="Gene3D" id="3.10.620.30">
    <property type="match status" value="1"/>
</dbReference>
<feature type="domain" description="Transglutaminase-like" evidence="2">
    <location>
        <begin position="206"/>
        <end position="275"/>
    </location>
</feature>
<sequence>MSLKAGRAVPQRRGGIAVLEQQSEQITGRRLMTIFSVRHITSYRYVREVEFGEHRLMFRPRDSFDQRLIEASLTIYPEESHVRWIHDVFGNCVALVDISRPASELRFETWITLDHTPQVALDLKVDDEALTYPFSYDKDEIADLTPAMQRHYPDPNDEVGRWARQFVRLGRPTETGHLLMTLCYAIRESFVYARRQEHGTQTPVQTLQLRSGTCRDFALLMMEAARVLGLAARFVTGYVYVPDRDGSTVLGGGSTHAWCQIYLPGAGWTEFDPTNGIVGNRDLIRVAVARDPRQAVPLSGSYDGDGKDFDSMTVQVNVTTRQSGQPRDDSPDLAGTG</sequence>
<dbReference type="PANTHER" id="PTHR33490:SF1">
    <property type="entry name" value="SLL1233 PROTEIN"/>
    <property type="match status" value="1"/>
</dbReference>
<reference evidence="3 4" key="1">
    <citation type="submission" date="2017-11" db="EMBL/GenBank/DDBJ databases">
        <title>Complete genome of Rhizobium leguminosarum Norway, an ineffective micro-symbiont.</title>
        <authorList>
            <person name="Hoffrichter A."/>
            <person name="Liang J."/>
            <person name="Brachmann A."/>
            <person name="Marin M."/>
        </authorList>
    </citation>
    <scope>NUCLEOTIDE SEQUENCE [LARGE SCALE GENOMIC DNA]</scope>
    <source>
        <strain evidence="3 4">Norway</strain>
    </source>
</reference>
<dbReference type="GO" id="GO:0006508">
    <property type="term" value="P:proteolysis"/>
    <property type="evidence" value="ECO:0007669"/>
    <property type="project" value="UniProtKB-KW"/>
</dbReference>
<dbReference type="AlphaFoldDB" id="A0A2K9Z2M8"/>